<dbReference type="GO" id="GO:0009318">
    <property type="term" value="C:exodeoxyribonuclease VII complex"/>
    <property type="evidence" value="ECO:0007669"/>
    <property type="project" value="UniProtKB-UniRule"/>
</dbReference>
<comment type="subcellular location">
    <subcellularLocation>
        <location evidence="5 6">Cytoplasm</location>
    </subcellularLocation>
</comment>
<sequence length="412" mass="44359">MNANKNNNIVTVDEMTASVREALFREPSLQNLSVRGELLGFKLHTSGHAYFTLLGANSRVACVLFRSYANSVLVWPKDGDEVLVRGKIDVYGARGSYQIYATTLLPLGAGAKARAKEALRLRLEQEGVFDPRLKRPLPRYPERVAVITSPTGAALQDILKLHSLRFPCAELIVIPSLMQGLGAPEEIVRAFELARRIPGLSCVMLARGGGNRDDLDIFDNEFVVRAIRLSPVPVITGLGHQIDSTLADMAADAAAPTPSGAAERLFPDGRALEAALQNAARNMRGRLEARIGFMDKNIAAAKGRLDRDIVRGHLQPAVDFTERAVLSADNAIAKRLREECAGLAAFAARLANLSPLALLAKGYSICADISGAVIRSAASMKVGDTVKIIMNDGSAEAVVKEVSHKPFFGEAK</sequence>
<keyword evidence="1 5" id="KW-0963">Cytoplasm</keyword>
<dbReference type="GeneID" id="83058117"/>
<dbReference type="GO" id="GO:0008855">
    <property type="term" value="F:exodeoxyribonuclease VII activity"/>
    <property type="evidence" value="ECO:0007669"/>
    <property type="project" value="UniProtKB-UniRule"/>
</dbReference>
<dbReference type="PANTHER" id="PTHR30008">
    <property type="entry name" value="EXODEOXYRIBONUCLEASE 7 LARGE SUBUNIT"/>
    <property type="match status" value="1"/>
</dbReference>
<dbReference type="RefSeq" id="WP_066745361.1">
    <property type="nucleotide sequence ID" value="NZ_CP016757.1"/>
</dbReference>
<dbReference type="CDD" id="cd04489">
    <property type="entry name" value="ExoVII_LU_OBF"/>
    <property type="match status" value="1"/>
</dbReference>
<evidence type="ECO:0000259" key="8">
    <source>
        <dbReference type="Pfam" id="PF13742"/>
    </source>
</evidence>
<dbReference type="STRING" id="1197717.BED41_09680"/>
<proteinExistence type="inferred from homology"/>
<comment type="function">
    <text evidence="5">Bidirectionally degrades single-stranded DNA into large acid-insoluble oligonucleotides, which are then degraded further into small acid-soluble oligonucleotides.</text>
</comment>
<evidence type="ECO:0000259" key="7">
    <source>
        <dbReference type="Pfam" id="PF02601"/>
    </source>
</evidence>
<keyword evidence="2 5" id="KW-0540">Nuclease</keyword>
<comment type="catalytic activity">
    <reaction evidence="5 6">
        <text>Exonucleolytic cleavage in either 5'- to 3'- or 3'- to 5'-direction to yield nucleoside 5'-phosphates.</text>
        <dbReference type="EC" id="3.1.11.6"/>
    </reaction>
</comment>
<dbReference type="EC" id="3.1.11.6" evidence="5"/>
<keyword evidence="4 5" id="KW-0269">Exonuclease</keyword>
<evidence type="ECO:0000313" key="10">
    <source>
        <dbReference type="Proteomes" id="UP000093044"/>
    </source>
</evidence>
<evidence type="ECO:0000256" key="3">
    <source>
        <dbReference type="ARBA" id="ARBA00022801"/>
    </source>
</evidence>
<comment type="subunit">
    <text evidence="5">Heterooligomer composed of large and small subunits.</text>
</comment>
<dbReference type="InterPro" id="IPR025824">
    <property type="entry name" value="OB-fold_nuc-bd_dom"/>
</dbReference>
<dbReference type="Pfam" id="PF13742">
    <property type="entry name" value="tRNA_anti_2"/>
    <property type="match status" value="1"/>
</dbReference>
<dbReference type="PANTHER" id="PTHR30008:SF0">
    <property type="entry name" value="EXODEOXYRIBONUCLEASE 7 LARGE SUBUNIT"/>
    <property type="match status" value="1"/>
</dbReference>
<dbReference type="KEGG" id="cpor:BED41_09680"/>
<dbReference type="GO" id="GO:0005737">
    <property type="term" value="C:cytoplasm"/>
    <property type="evidence" value="ECO:0007669"/>
    <property type="project" value="UniProtKB-SubCell"/>
</dbReference>
<evidence type="ECO:0000256" key="1">
    <source>
        <dbReference type="ARBA" id="ARBA00022490"/>
    </source>
</evidence>
<name>A0A1B2I5T2_9BACT</name>
<organism evidence="9 10">
    <name type="scientific">Cloacibacillus porcorum</name>
    <dbReference type="NCBI Taxonomy" id="1197717"/>
    <lineage>
        <taxon>Bacteria</taxon>
        <taxon>Thermotogati</taxon>
        <taxon>Synergistota</taxon>
        <taxon>Synergistia</taxon>
        <taxon>Synergistales</taxon>
        <taxon>Synergistaceae</taxon>
        <taxon>Cloacibacillus</taxon>
    </lineage>
</organism>
<dbReference type="Pfam" id="PF02601">
    <property type="entry name" value="Exonuc_VII_L"/>
    <property type="match status" value="1"/>
</dbReference>
<dbReference type="Proteomes" id="UP000093044">
    <property type="component" value="Chromosome"/>
</dbReference>
<dbReference type="OrthoDB" id="9802795at2"/>
<feature type="domain" description="OB-fold nucleic acid binding" evidence="8">
    <location>
        <begin position="11"/>
        <end position="103"/>
    </location>
</feature>
<evidence type="ECO:0000256" key="4">
    <source>
        <dbReference type="ARBA" id="ARBA00022839"/>
    </source>
</evidence>
<dbReference type="NCBIfam" id="TIGR00237">
    <property type="entry name" value="xseA"/>
    <property type="match status" value="1"/>
</dbReference>
<evidence type="ECO:0000256" key="5">
    <source>
        <dbReference type="HAMAP-Rule" id="MF_00378"/>
    </source>
</evidence>
<accession>A0A1B2I5T2</accession>
<feature type="domain" description="Exonuclease VII large subunit C-terminal" evidence="7">
    <location>
        <begin position="128"/>
        <end position="305"/>
    </location>
</feature>
<evidence type="ECO:0000256" key="2">
    <source>
        <dbReference type="ARBA" id="ARBA00022722"/>
    </source>
</evidence>
<dbReference type="HAMAP" id="MF_00378">
    <property type="entry name" value="Exonuc_7_L"/>
    <property type="match status" value="1"/>
</dbReference>
<reference evidence="9" key="1">
    <citation type="submission" date="2016-08" db="EMBL/GenBank/DDBJ databases">
        <title>Complete genome of Cloacibacillus porcorum.</title>
        <authorList>
            <person name="Looft T."/>
            <person name="Bayles D.O."/>
            <person name="Alt D.P."/>
        </authorList>
    </citation>
    <scope>NUCLEOTIDE SEQUENCE [LARGE SCALE GENOMIC DNA]</scope>
    <source>
        <strain evidence="9">CL-84</strain>
    </source>
</reference>
<keyword evidence="10" id="KW-1185">Reference proteome</keyword>
<dbReference type="InterPro" id="IPR003753">
    <property type="entry name" value="Exonuc_VII_L"/>
</dbReference>
<dbReference type="GO" id="GO:0003676">
    <property type="term" value="F:nucleic acid binding"/>
    <property type="evidence" value="ECO:0007669"/>
    <property type="project" value="InterPro"/>
</dbReference>
<comment type="similarity">
    <text evidence="5 6">Belongs to the XseA family.</text>
</comment>
<evidence type="ECO:0000313" key="9">
    <source>
        <dbReference type="EMBL" id="ANZ45313.1"/>
    </source>
</evidence>
<dbReference type="AlphaFoldDB" id="A0A1B2I5T2"/>
<keyword evidence="3 5" id="KW-0378">Hydrolase</keyword>
<evidence type="ECO:0000256" key="6">
    <source>
        <dbReference type="RuleBase" id="RU004355"/>
    </source>
</evidence>
<protein>
    <recommendedName>
        <fullName evidence="5">Exodeoxyribonuclease 7 large subunit</fullName>
        <ecNumber evidence="5">3.1.11.6</ecNumber>
    </recommendedName>
    <alternativeName>
        <fullName evidence="5">Exodeoxyribonuclease VII large subunit</fullName>
        <shortName evidence="5">Exonuclease VII large subunit</shortName>
    </alternativeName>
</protein>
<gene>
    <name evidence="5" type="primary">xseA</name>
    <name evidence="9" type="ORF">BED41_09680</name>
</gene>
<dbReference type="GO" id="GO:0006308">
    <property type="term" value="P:DNA catabolic process"/>
    <property type="evidence" value="ECO:0007669"/>
    <property type="project" value="UniProtKB-UniRule"/>
</dbReference>
<dbReference type="EMBL" id="CP016757">
    <property type="protein sequence ID" value="ANZ45313.1"/>
    <property type="molecule type" value="Genomic_DNA"/>
</dbReference>
<dbReference type="InterPro" id="IPR020579">
    <property type="entry name" value="Exonuc_VII_lsu_C"/>
</dbReference>